<reference evidence="1 2" key="1">
    <citation type="submission" date="2019-05" db="EMBL/GenBank/DDBJ databases">
        <title>Hymenobacter edaphi sp. nov., isolated from abandoned arsenic-contaminated farmland soil.</title>
        <authorList>
            <person name="Nie L."/>
        </authorList>
    </citation>
    <scope>NUCLEOTIDE SEQUENCE [LARGE SCALE GENOMIC DNA]</scope>
    <source>
        <strain evidence="1 2">1-3-3-8</strain>
    </source>
</reference>
<organism evidence="1 2">
    <name type="scientific">Hymenobacter jeollabukensis</name>
    <dbReference type="NCBI Taxonomy" id="2025313"/>
    <lineage>
        <taxon>Bacteria</taxon>
        <taxon>Pseudomonadati</taxon>
        <taxon>Bacteroidota</taxon>
        <taxon>Cytophagia</taxon>
        <taxon>Cytophagales</taxon>
        <taxon>Hymenobacteraceae</taxon>
        <taxon>Hymenobacter</taxon>
    </lineage>
</organism>
<evidence type="ECO:0000313" key="2">
    <source>
        <dbReference type="Proteomes" id="UP000305517"/>
    </source>
</evidence>
<name>A0A5R8WIG3_9BACT</name>
<gene>
    <name evidence="1" type="ORF">FDY95_22750</name>
</gene>
<keyword evidence="2" id="KW-1185">Reference proteome</keyword>
<accession>A0A5R8WIG3</accession>
<dbReference type="AlphaFoldDB" id="A0A5R8WIG3"/>
<comment type="caution">
    <text evidence="1">The sequence shown here is derived from an EMBL/GenBank/DDBJ whole genome shotgun (WGS) entry which is preliminary data.</text>
</comment>
<sequence length="502" mass="55624">MSLFSTTDNSVTKPLNLSRAARNAATQLWGFEPNRDIKPAHLANGFFKELWKNSVPEWGLVGEVFAAHPGRNVKDPLTAQHLRELPNFQRAVHGRMPRPVVLDAWRQRIDDVLSQDGSFYRNASVSTLPFTHWRHLSTDPSDRGVGKLLARLVVDEHDTAPAQSLRSALCREDDPLHRLLLPLLRTPSKDQQHPGPFPQASPEERALLSRSPTLQATVNLLRHLALAPLTGTELLTRFTTLATFGIWLHLLNGNSPEPVPLLLCASTPTEGARSASQQALARAGSHLQERFTAALMEELKGMDMLSKEEYIAWGQEIYKAPKKPKKGQQEPDTPKPDLEAQARYEEDFEQFQLSEDSLFAAACRALSPPASERIAQKQASATPLDSVNDLGRHLGLYWPRRQGAGARSLRPTAALYDALVPSLLPDKKPVSSTEFWRLASRQLGLLSGEGGPEDLARLAQASVSGVTLADLKRNAHDIREELTRLGYARTYADDVTMIATSW</sequence>
<dbReference type="Proteomes" id="UP000305517">
    <property type="component" value="Unassembled WGS sequence"/>
</dbReference>
<protein>
    <submittedName>
        <fullName evidence="1">Uncharacterized protein</fullName>
    </submittedName>
</protein>
<evidence type="ECO:0000313" key="1">
    <source>
        <dbReference type="EMBL" id="TLM88658.1"/>
    </source>
</evidence>
<dbReference type="EMBL" id="VAJM01000016">
    <property type="protein sequence ID" value="TLM88658.1"/>
    <property type="molecule type" value="Genomic_DNA"/>
</dbReference>
<proteinExistence type="predicted"/>